<reference evidence="3 4" key="1">
    <citation type="submission" date="2019-08" db="EMBL/GenBank/DDBJ databases">
        <title>Parahaliea maris sp. nov., isolated from the surface seawater.</title>
        <authorList>
            <person name="Liu Y."/>
        </authorList>
    </citation>
    <scope>NUCLEOTIDE SEQUENCE [LARGE SCALE GENOMIC DNA]</scope>
    <source>
        <strain evidence="3 4">HSLHS9</strain>
    </source>
</reference>
<evidence type="ECO:0000256" key="1">
    <source>
        <dbReference type="SAM" id="Phobius"/>
    </source>
</evidence>
<evidence type="ECO:0000313" key="4">
    <source>
        <dbReference type="Proteomes" id="UP000321039"/>
    </source>
</evidence>
<dbReference type="PANTHER" id="PTHR42709:SF4">
    <property type="entry name" value="INNER MEMBRANE PROTEIN YQAA"/>
    <property type="match status" value="1"/>
</dbReference>
<gene>
    <name evidence="3" type="ORF">FV139_03370</name>
</gene>
<dbReference type="EMBL" id="VRZA01000001">
    <property type="protein sequence ID" value="TXS96531.1"/>
    <property type="molecule type" value="Genomic_DNA"/>
</dbReference>
<keyword evidence="1" id="KW-1133">Transmembrane helix</keyword>
<feature type="transmembrane region" description="Helical" evidence="1">
    <location>
        <begin position="83"/>
        <end position="109"/>
    </location>
</feature>
<dbReference type="Proteomes" id="UP000321039">
    <property type="component" value="Unassembled WGS sequence"/>
</dbReference>
<feature type="transmembrane region" description="Helical" evidence="1">
    <location>
        <begin position="115"/>
        <end position="139"/>
    </location>
</feature>
<dbReference type="InterPro" id="IPR051311">
    <property type="entry name" value="DedA_domain"/>
</dbReference>
<evidence type="ECO:0000313" key="3">
    <source>
        <dbReference type="EMBL" id="TXS96531.1"/>
    </source>
</evidence>
<sequence length="140" mass="15738">MTAYLTLFATAFLAATILPAYSEILFAGLLSEGYDPWALWLWASAGNTLGSAVNWGLGRYLLAYQDRRWFPFKRDKLNAAQRWFQHYGVWTLLLAWLPLGGDALTFIAGVMRVRFSVFIALTFIGKSLRYAALAGLMALF</sequence>
<proteinExistence type="predicted"/>
<dbReference type="AlphaFoldDB" id="A0A5C9AB33"/>
<keyword evidence="1" id="KW-0812">Transmembrane</keyword>
<organism evidence="3 4">
    <name type="scientific">Parahaliea maris</name>
    <dbReference type="NCBI Taxonomy" id="2716870"/>
    <lineage>
        <taxon>Bacteria</taxon>
        <taxon>Pseudomonadati</taxon>
        <taxon>Pseudomonadota</taxon>
        <taxon>Gammaproteobacteria</taxon>
        <taxon>Cellvibrionales</taxon>
        <taxon>Halieaceae</taxon>
        <taxon>Parahaliea</taxon>
    </lineage>
</organism>
<dbReference type="InterPro" id="IPR032816">
    <property type="entry name" value="VTT_dom"/>
</dbReference>
<evidence type="ECO:0000259" key="2">
    <source>
        <dbReference type="Pfam" id="PF09335"/>
    </source>
</evidence>
<dbReference type="RefSeq" id="WP_148066803.1">
    <property type="nucleotide sequence ID" value="NZ_VRZA01000001.1"/>
</dbReference>
<keyword evidence="1" id="KW-0472">Membrane</keyword>
<dbReference type="PANTHER" id="PTHR42709">
    <property type="entry name" value="ALKALINE PHOSPHATASE LIKE PROTEIN"/>
    <property type="match status" value="1"/>
</dbReference>
<accession>A0A5C9AB33</accession>
<name>A0A5C9AB33_9GAMM</name>
<dbReference type="GO" id="GO:0005886">
    <property type="term" value="C:plasma membrane"/>
    <property type="evidence" value="ECO:0007669"/>
    <property type="project" value="UniProtKB-ARBA"/>
</dbReference>
<dbReference type="Pfam" id="PF09335">
    <property type="entry name" value="VTT_dom"/>
    <property type="match status" value="1"/>
</dbReference>
<feature type="domain" description="VTT" evidence="2">
    <location>
        <begin position="25"/>
        <end position="137"/>
    </location>
</feature>
<comment type="caution">
    <text evidence="3">The sequence shown here is derived from an EMBL/GenBank/DDBJ whole genome shotgun (WGS) entry which is preliminary data.</text>
</comment>
<keyword evidence="4" id="KW-1185">Reference proteome</keyword>
<protein>
    <submittedName>
        <fullName evidence="3">DedA family protein</fullName>
    </submittedName>
</protein>